<keyword evidence="1" id="KW-0732">Signal</keyword>
<evidence type="ECO:0000313" key="2">
    <source>
        <dbReference type="EMBL" id="PCH62959.1"/>
    </source>
</evidence>
<proteinExistence type="predicted"/>
<accession>A0A2A4MRT0</accession>
<feature type="chain" id="PRO_5013263538" description="DUF1499 domain-containing protein" evidence="1">
    <location>
        <begin position="21"/>
        <end position="136"/>
    </location>
</feature>
<dbReference type="PANTHER" id="PTHR34801:SF6">
    <property type="entry name" value="SLL1620 PROTEIN"/>
    <property type="match status" value="1"/>
</dbReference>
<comment type="caution">
    <text evidence="2">The sequence shown here is derived from an EMBL/GenBank/DDBJ whole genome shotgun (WGS) entry which is preliminary data.</text>
</comment>
<evidence type="ECO:0000256" key="1">
    <source>
        <dbReference type="SAM" id="SignalP"/>
    </source>
</evidence>
<dbReference type="PANTHER" id="PTHR34801">
    <property type="entry name" value="EXPRESSED PROTEIN"/>
    <property type="match status" value="1"/>
</dbReference>
<dbReference type="AlphaFoldDB" id="A0A2A4MRT0"/>
<dbReference type="PROSITE" id="PS51257">
    <property type="entry name" value="PROKAR_LIPOPROTEIN"/>
    <property type="match status" value="1"/>
</dbReference>
<protein>
    <recommendedName>
        <fullName evidence="4">DUF1499 domain-containing protein</fullName>
    </recommendedName>
</protein>
<dbReference type="Proteomes" id="UP000218172">
    <property type="component" value="Unassembled WGS sequence"/>
</dbReference>
<dbReference type="InterPro" id="IPR010865">
    <property type="entry name" value="DUF1499"/>
</dbReference>
<name>A0A2A4MRT0_9GAMM</name>
<sequence>MKKKLFSLCLPLLFACSSEAPQNLGANNGRLLACPDSPNCVSSFETSEEHGITPLAANLEQIEQLLLTLGEANIIDADENYLRAEFTSSLMRYVDDVEFLRDDGSNITHVRSASRVGHSDMGVNRERIEMIRSNTQ</sequence>
<reference evidence="3" key="1">
    <citation type="submission" date="2017-08" db="EMBL/GenBank/DDBJ databases">
        <title>A dynamic microbial community with high functional redundancy inhabits the cold, oxic subseafloor aquifer.</title>
        <authorList>
            <person name="Tully B.J."/>
            <person name="Wheat C.G."/>
            <person name="Glazer B.T."/>
            <person name="Huber J.A."/>
        </authorList>
    </citation>
    <scope>NUCLEOTIDE SEQUENCE [LARGE SCALE GENOMIC DNA]</scope>
</reference>
<evidence type="ECO:0000313" key="3">
    <source>
        <dbReference type="Proteomes" id="UP000218172"/>
    </source>
</evidence>
<dbReference type="Pfam" id="PF07386">
    <property type="entry name" value="DUF1499"/>
    <property type="match status" value="1"/>
</dbReference>
<organism evidence="2 3">
    <name type="scientific">SAR86 cluster bacterium</name>
    <dbReference type="NCBI Taxonomy" id="2030880"/>
    <lineage>
        <taxon>Bacteria</taxon>
        <taxon>Pseudomonadati</taxon>
        <taxon>Pseudomonadota</taxon>
        <taxon>Gammaproteobacteria</taxon>
        <taxon>SAR86 cluster</taxon>
    </lineage>
</organism>
<gene>
    <name evidence="2" type="ORF">COC19_02035</name>
</gene>
<dbReference type="EMBL" id="NVQR01000030">
    <property type="protein sequence ID" value="PCH62959.1"/>
    <property type="molecule type" value="Genomic_DNA"/>
</dbReference>
<dbReference type="PIRSF" id="PIRSF026426">
    <property type="entry name" value="DUF1499"/>
    <property type="match status" value="1"/>
</dbReference>
<evidence type="ECO:0008006" key="4">
    <source>
        <dbReference type="Google" id="ProtNLM"/>
    </source>
</evidence>
<feature type="signal peptide" evidence="1">
    <location>
        <begin position="1"/>
        <end position="20"/>
    </location>
</feature>